<feature type="transmembrane region" description="Helical" evidence="9">
    <location>
        <begin position="53"/>
        <end position="73"/>
    </location>
</feature>
<keyword evidence="6 9" id="KW-1133">Transmembrane helix</keyword>
<dbReference type="RefSeq" id="WP_070966905.1">
    <property type="nucleotide sequence ID" value="NZ_CP017715.1"/>
</dbReference>
<proteinExistence type="inferred from homology"/>
<keyword evidence="2" id="KW-0813">Transport</keyword>
<reference evidence="10 11" key="1">
    <citation type="submission" date="2016-10" db="EMBL/GenBank/DDBJ databases">
        <title>Marinobacter salinus sp. nov., a moderately halophilic bacterium isolated from a tidal flat environment.</title>
        <authorList>
            <person name="Park S.-J."/>
        </authorList>
    </citation>
    <scope>NUCLEOTIDE SEQUENCE [LARGE SCALE GENOMIC DNA]</scope>
    <source>
        <strain evidence="10 11">Hb8</strain>
    </source>
</reference>
<evidence type="ECO:0000256" key="5">
    <source>
        <dbReference type="ARBA" id="ARBA00022692"/>
    </source>
</evidence>
<organism evidence="10 11">
    <name type="scientific">Marinobacter salinus</name>
    <dbReference type="NCBI Taxonomy" id="1874317"/>
    <lineage>
        <taxon>Bacteria</taxon>
        <taxon>Pseudomonadati</taxon>
        <taxon>Pseudomonadota</taxon>
        <taxon>Gammaproteobacteria</taxon>
        <taxon>Pseudomonadales</taxon>
        <taxon>Marinobacteraceae</taxon>
        <taxon>Marinobacter</taxon>
    </lineage>
</organism>
<dbReference type="Pfam" id="PF04143">
    <property type="entry name" value="Sulf_transp"/>
    <property type="match status" value="1"/>
</dbReference>
<dbReference type="EMBL" id="CP017715">
    <property type="protein sequence ID" value="AOY87623.1"/>
    <property type="molecule type" value="Genomic_DNA"/>
</dbReference>
<dbReference type="PANTHER" id="PTHR30574">
    <property type="entry name" value="INNER MEMBRANE PROTEIN YEDE"/>
    <property type="match status" value="1"/>
</dbReference>
<comment type="subcellular location">
    <subcellularLocation>
        <location evidence="1">Cell inner membrane</location>
        <topology evidence="1">Multi-pass membrane protein</topology>
    </subcellularLocation>
</comment>
<dbReference type="GO" id="GO:0005886">
    <property type="term" value="C:plasma membrane"/>
    <property type="evidence" value="ECO:0007669"/>
    <property type="project" value="UniProtKB-SubCell"/>
</dbReference>
<comment type="similarity">
    <text evidence="8">Belongs to the TsuA/YedE (TC 9.B.102) family.</text>
</comment>
<dbReference type="OrthoDB" id="9814020at2"/>
<dbReference type="STRING" id="1874317.BKP64_05250"/>
<protein>
    <submittedName>
        <fullName evidence="10">YeeE/YedE</fullName>
    </submittedName>
</protein>
<evidence type="ECO:0000256" key="4">
    <source>
        <dbReference type="ARBA" id="ARBA00022519"/>
    </source>
</evidence>
<accession>A0A1D9GJ38</accession>
<evidence type="ECO:0000256" key="1">
    <source>
        <dbReference type="ARBA" id="ARBA00004429"/>
    </source>
</evidence>
<gene>
    <name evidence="10" type="ORF">BKP64_05250</name>
</gene>
<dbReference type="InterPro" id="IPR007272">
    <property type="entry name" value="Sulf_transp_TsuA/YedE"/>
</dbReference>
<dbReference type="PANTHER" id="PTHR30574:SF1">
    <property type="entry name" value="SULPHUR TRANSPORT DOMAIN-CONTAINING PROTEIN"/>
    <property type="match status" value="1"/>
</dbReference>
<evidence type="ECO:0000256" key="2">
    <source>
        <dbReference type="ARBA" id="ARBA00022448"/>
    </source>
</evidence>
<keyword evidence="5 9" id="KW-0812">Transmembrane</keyword>
<feature type="transmembrane region" description="Helical" evidence="9">
    <location>
        <begin position="122"/>
        <end position="143"/>
    </location>
</feature>
<feature type="transmembrane region" description="Helical" evidence="9">
    <location>
        <begin position="85"/>
        <end position="102"/>
    </location>
</feature>
<sequence length="145" mass="14898">MIDIAWSNFTPWSALVGGILIGLAAASFLLLNGRVAGISGILGALLVPARGDIAWRVAFLIGLIGAPIAWLLAAEMPPIEINANYPTLIIAGLLVGVGTRYGSGCTSGHGVCGLSRLSLRSLAATLSFMVAGFVTVFVIRHLLGA</sequence>
<dbReference type="KEGG" id="msq:BKP64_05250"/>
<evidence type="ECO:0000256" key="7">
    <source>
        <dbReference type="ARBA" id="ARBA00023136"/>
    </source>
</evidence>
<evidence type="ECO:0000256" key="6">
    <source>
        <dbReference type="ARBA" id="ARBA00022989"/>
    </source>
</evidence>
<feature type="transmembrane region" description="Helical" evidence="9">
    <location>
        <begin position="12"/>
        <end position="32"/>
    </location>
</feature>
<dbReference type="Proteomes" id="UP000177445">
    <property type="component" value="Chromosome"/>
</dbReference>
<keyword evidence="3" id="KW-1003">Cell membrane</keyword>
<name>A0A1D9GJ38_9GAMM</name>
<evidence type="ECO:0000256" key="8">
    <source>
        <dbReference type="ARBA" id="ARBA00035655"/>
    </source>
</evidence>
<keyword evidence="11" id="KW-1185">Reference proteome</keyword>
<evidence type="ECO:0000313" key="11">
    <source>
        <dbReference type="Proteomes" id="UP000177445"/>
    </source>
</evidence>
<evidence type="ECO:0000256" key="9">
    <source>
        <dbReference type="SAM" id="Phobius"/>
    </source>
</evidence>
<evidence type="ECO:0000313" key="10">
    <source>
        <dbReference type="EMBL" id="AOY87623.1"/>
    </source>
</evidence>
<keyword evidence="4" id="KW-0997">Cell inner membrane</keyword>
<keyword evidence="7 9" id="KW-0472">Membrane</keyword>
<evidence type="ECO:0000256" key="3">
    <source>
        <dbReference type="ARBA" id="ARBA00022475"/>
    </source>
</evidence>
<dbReference type="AlphaFoldDB" id="A0A1D9GJ38"/>